<dbReference type="SMR" id="Q9N496"/>
<dbReference type="RefSeq" id="NP_494389.2">
    <property type="nucleotide sequence ID" value="NM_061988.2"/>
</dbReference>
<dbReference type="EMBL" id="BX284602">
    <property type="protein sequence ID" value="CCD72981.1"/>
    <property type="molecule type" value="Genomic_DNA"/>
</dbReference>
<organism evidence="2 3">
    <name type="scientific">Caenorhabditis elegans</name>
    <dbReference type="NCBI Taxonomy" id="6239"/>
    <lineage>
        <taxon>Eukaryota</taxon>
        <taxon>Metazoa</taxon>
        <taxon>Ecdysozoa</taxon>
        <taxon>Nematoda</taxon>
        <taxon>Chromadorea</taxon>
        <taxon>Rhabditida</taxon>
        <taxon>Rhabditina</taxon>
        <taxon>Rhabditomorpha</taxon>
        <taxon>Rhabditoidea</taxon>
        <taxon>Rhabditidae</taxon>
        <taxon>Peloderinae</taxon>
        <taxon>Caenorhabditis</taxon>
    </lineage>
</organism>
<keyword evidence="3" id="KW-1185">Reference proteome</keyword>
<proteinExistence type="predicted"/>
<dbReference type="PaxDb" id="6239-Y110A2AL.10"/>
<dbReference type="GeneID" id="190939"/>
<evidence type="ECO:0000313" key="2">
    <source>
        <dbReference type="EMBL" id="CCD72981.1"/>
    </source>
</evidence>
<dbReference type="PROSITE" id="PS50828">
    <property type="entry name" value="SMR"/>
    <property type="match status" value="1"/>
</dbReference>
<dbReference type="Gene3D" id="3.30.1370.110">
    <property type="match status" value="1"/>
</dbReference>
<feature type="domain" description="Smr" evidence="1">
    <location>
        <begin position="37"/>
        <end position="111"/>
    </location>
</feature>
<dbReference type="AGR" id="WB:WBGene00022446"/>
<dbReference type="HOGENOM" id="CLU_143713_1_0_1"/>
<dbReference type="FunCoup" id="Q9N496">
    <property type="interactions" value="2"/>
</dbReference>
<dbReference type="AlphaFoldDB" id="Q9N496"/>
<dbReference type="InterPro" id="IPR036063">
    <property type="entry name" value="Smr_dom_sf"/>
</dbReference>
<gene>
    <name evidence="2" type="ORF">CELE_Y110A2AL.10</name>
    <name evidence="2 4" type="ORF">Y110A2AL.10</name>
</gene>
<dbReference type="UCSC" id="Y110A2AL.10">
    <property type="organism name" value="c. elegans"/>
</dbReference>
<name>Q9N496_CAEEL</name>
<dbReference type="OrthoDB" id="5873440at2759"/>
<reference evidence="2 3" key="1">
    <citation type="journal article" date="1998" name="Science">
        <title>Genome sequence of the nematode C. elegans: a platform for investigating biology.</title>
        <authorList>
            <consortium name="The C. elegans sequencing consortium"/>
            <person name="Sulson J.E."/>
            <person name="Waterston R."/>
        </authorList>
    </citation>
    <scope>NUCLEOTIDE SEQUENCE [LARGE SCALE GENOMIC DNA]</scope>
    <source>
        <strain evidence="2 3">Bristol N2</strain>
    </source>
</reference>
<dbReference type="InParanoid" id="Q9N496"/>
<dbReference type="Proteomes" id="UP000001940">
    <property type="component" value="Chromosome II"/>
</dbReference>
<dbReference type="InterPro" id="IPR002625">
    <property type="entry name" value="Smr_dom"/>
</dbReference>
<dbReference type="KEGG" id="cel:CELE_Y110A2AL.10"/>
<dbReference type="CTD" id="190939"/>
<evidence type="ECO:0000313" key="3">
    <source>
        <dbReference type="Proteomes" id="UP000001940"/>
    </source>
</evidence>
<dbReference type="eggNOG" id="ENOG502RT9K">
    <property type="taxonomic scope" value="Eukaryota"/>
</dbReference>
<dbReference type="OMA" id="YISICEH"/>
<evidence type="ECO:0000259" key="1">
    <source>
        <dbReference type="PROSITE" id="PS50828"/>
    </source>
</evidence>
<accession>Q9N496</accession>
<dbReference type="WormBase" id="Y110A2AL.10">
    <property type="protein sequence ID" value="CE41462"/>
    <property type="gene ID" value="WBGene00022446"/>
</dbReference>
<dbReference type="PhylomeDB" id="Q9N496"/>
<protein>
    <submittedName>
        <fullName evidence="2">Smr domain-containing protein</fullName>
    </submittedName>
</protein>
<evidence type="ECO:0000313" key="4">
    <source>
        <dbReference type="WormBase" id="Y110A2AL.10"/>
    </source>
</evidence>
<sequence length="111" mass="12465">MCRSNSCTIEERAFWNDTINAQVIHWNLNVLRATEYFDLHGMTPQGALDFVLQIVSLMEKGGSIQLETGRGNHSPGNIPAIKLRLLQEFGNCSYISICEHPQNPGVLIFSF</sequence>
<dbReference type="Bgee" id="WBGene00022446">
    <property type="expression patterns" value="Expressed in embryo"/>
</dbReference>
<dbReference type="SUPFAM" id="SSF160443">
    <property type="entry name" value="SMR domain-like"/>
    <property type="match status" value="1"/>
</dbReference>